<dbReference type="RefSeq" id="WP_048453768.1">
    <property type="nucleotide sequence ID" value="NZ_LABZ01000212.1"/>
</dbReference>
<sequence length="155" mass="16594">MNTTPEPGTGVTIGGMQVRYLARSDATDDALGIYAMTLAAHSPGAGLHRHARLTEAFEVHEGALTLRLNDRDVTAGPGDFVLVRPGDAHAFANRGDRPVRFTLTFTPALHREGFFEGLAALAAEDRLRDEGAMRALMAAYDQEPLAGFSGWSEVG</sequence>
<dbReference type="InterPro" id="IPR053146">
    <property type="entry name" value="QDO-like"/>
</dbReference>
<dbReference type="Pfam" id="PF07883">
    <property type="entry name" value="Cupin_2"/>
    <property type="match status" value="1"/>
</dbReference>
<dbReference type="OrthoDB" id="9791637at2"/>
<feature type="domain" description="Cupin type-2" evidence="1">
    <location>
        <begin position="36"/>
        <end position="103"/>
    </location>
</feature>
<dbReference type="Gene3D" id="2.60.120.10">
    <property type="entry name" value="Jelly Rolls"/>
    <property type="match status" value="1"/>
</dbReference>
<comment type="caution">
    <text evidence="2">The sequence shown here is derived from an EMBL/GenBank/DDBJ whole genome shotgun (WGS) entry which is preliminary data.</text>
</comment>
<proteinExistence type="predicted"/>
<organism evidence="2 3">
    <name type="scientific">Methylobacterium tarhaniae</name>
    <dbReference type="NCBI Taxonomy" id="1187852"/>
    <lineage>
        <taxon>Bacteria</taxon>
        <taxon>Pseudomonadati</taxon>
        <taxon>Pseudomonadota</taxon>
        <taxon>Alphaproteobacteria</taxon>
        <taxon>Hyphomicrobiales</taxon>
        <taxon>Methylobacteriaceae</taxon>
        <taxon>Methylobacterium</taxon>
    </lineage>
</organism>
<dbReference type="AlphaFoldDB" id="A0A0J6SGV6"/>
<dbReference type="InterPro" id="IPR011051">
    <property type="entry name" value="RmlC_Cupin_sf"/>
</dbReference>
<dbReference type="InterPro" id="IPR013096">
    <property type="entry name" value="Cupin_2"/>
</dbReference>
<dbReference type="PATRIC" id="fig|1187852.3.peg.3057"/>
<dbReference type="SUPFAM" id="SSF51182">
    <property type="entry name" value="RmlC-like cupins"/>
    <property type="match status" value="1"/>
</dbReference>
<evidence type="ECO:0000313" key="2">
    <source>
        <dbReference type="EMBL" id="KMO32919.1"/>
    </source>
</evidence>
<protein>
    <submittedName>
        <fullName evidence="2">Cupin</fullName>
    </submittedName>
</protein>
<dbReference type="PANTHER" id="PTHR36440:SF1">
    <property type="entry name" value="PUTATIVE (AFU_ORTHOLOGUE AFUA_8G07350)-RELATED"/>
    <property type="match status" value="1"/>
</dbReference>
<name>A0A0J6SGV6_9HYPH</name>
<accession>A0A0J6SGV6</accession>
<dbReference type="Proteomes" id="UP000036449">
    <property type="component" value="Unassembled WGS sequence"/>
</dbReference>
<reference evidence="2 3" key="1">
    <citation type="submission" date="2015-03" db="EMBL/GenBank/DDBJ databases">
        <title>Genome sequencing of Methylobacterium tarhaniae DSM 25844.</title>
        <authorList>
            <person name="Chaudhry V."/>
            <person name="Patil P.B."/>
        </authorList>
    </citation>
    <scope>NUCLEOTIDE SEQUENCE [LARGE SCALE GENOMIC DNA]</scope>
    <source>
        <strain evidence="2 3">DSM 25844</strain>
    </source>
</reference>
<evidence type="ECO:0000313" key="3">
    <source>
        <dbReference type="Proteomes" id="UP000036449"/>
    </source>
</evidence>
<keyword evidence="3" id="KW-1185">Reference proteome</keyword>
<gene>
    <name evidence="2" type="ORF">VQ03_25805</name>
</gene>
<evidence type="ECO:0000259" key="1">
    <source>
        <dbReference type="Pfam" id="PF07883"/>
    </source>
</evidence>
<dbReference type="InterPro" id="IPR014710">
    <property type="entry name" value="RmlC-like_jellyroll"/>
</dbReference>
<dbReference type="PANTHER" id="PTHR36440">
    <property type="entry name" value="PUTATIVE (AFU_ORTHOLOGUE AFUA_8G07350)-RELATED"/>
    <property type="match status" value="1"/>
</dbReference>
<dbReference type="EMBL" id="LABZ01000212">
    <property type="protein sequence ID" value="KMO32919.1"/>
    <property type="molecule type" value="Genomic_DNA"/>
</dbReference>